<evidence type="ECO:0000313" key="3">
    <source>
        <dbReference type="EMBL" id="CAF4420815.1"/>
    </source>
</evidence>
<sequence>METRSQMRKKENEELQRTSLDSSRETREISSLPLFTPNEHEKTCILLSSSRKHSTTQNETPSKSLFSAVYEYILSWGGTQGKEKLTQLESRVDGMVAQQNMIVKMLGNLNMKLMGETQGKTEGDKVSQRKMLNIRHWMIVSSRMFDNG</sequence>
<dbReference type="EMBL" id="CAJOBG010042660">
    <property type="protein sequence ID" value="CAF4420815.1"/>
    <property type="molecule type" value="Genomic_DNA"/>
</dbReference>
<organism evidence="2 4">
    <name type="scientific">Rotaria magnacalcarata</name>
    <dbReference type="NCBI Taxonomy" id="392030"/>
    <lineage>
        <taxon>Eukaryota</taxon>
        <taxon>Metazoa</taxon>
        <taxon>Spiralia</taxon>
        <taxon>Gnathifera</taxon>
        <taxon>Rotifera</taxon>
        <taxon>Eurotatoria</taxon>
        <taxon>Bdelloidea</taxon>
        <taxon>Philodinida</taxon>
        <taxon>Philodinidae</taxon>
        <taxon>Rotaria</taxon>
    </lineage>
</organism>
<evidence type="ECO:0000313" key="5">
    <source>
        <dbReference type="Proteomes" id="UP000663866"/>
    </source>
</evidence>
<protein>
    <submittedName>
        <fullName evidence="2">Uncharacterized protein</fullName>
    </submittedName>
</protein>
<evidence type="ECO:0000313" key="2">
    <source>
        <dbReference type="EMBL" id="CAF2053789.1"/>
    </source>
</evidence>
<accession>A0A816PWC2</accession>
<comment type="caution">
    <text evidence="2">The sequence shown here is derived from an EMBL/GenBank/DDBJ whole genome shotgun (WGS) entry which is preliminary data.</text>
</comment>
<evidence type="ECO:0000313" key="4">
    <source>
        <dbReference type="Proteomes" id="UP000663856"/>
    </source>
</evidence>
<proteinExistence type="predicted"/>
<keyword evidence="5" id="KW-1185">Reference proteome</keyword>
<dbReference type="EMBL" id="CAJNRF010003905">
    <property type="protein sequence ID" value="CAF2053789.1"/>
    <property type="molecule type" value="Genomic_DNA"/>
</dbReference>
<feature type="compositionally biased region" description="Basic and acidic residues" evidence="1">
    <location>
        <begin position="1"/>
        <end position="28"/>
    </location>
</feature>
<dbReference type="Proteomes" id="UP000663856">
    <property type="component" value="Unassembled WGS sequence"/>
</dbReference>
<feature type="region of interest" description="Disordered" evidence="1">
    <location>
        <begin position="1"/>
        <end position="30"/>
    </location>
</feature>
<evidence type="ECO:0000256" key="1">
    <source>
        <dbReference type="SAM" id="MobiDB-lite"/>
    </source>
</evidence>
<dbReference type="AlphaFoldDB" id="A0A816PWC2"/>
<dbReference type="Proteomes" id="UP000663866">
    <property type="component" value="Unassembled WGS sequence"/>
</dbReference>
<gene>
    <name evidence="3" type="ORF">OVN521_LOCUS36083</name>
    <name evidence="2" type="ORF">WKI299_LOCUS10802</name>
</gene>
<reference evidence="2" key="1">
    <citation type="submission" date="2021-02" db="EMBL/GenBank/DDBJ databases">
        <authorList>
            <person name="Nowell W R."/>
        </authorList>
    </citation>
    <scope>NUCLEOTIDE SEQUENCE</scope>
</reference>
<name>A0A816PWC2_9BILA</name>